<comment type="pathway">
    <text evidence="1">Isoprenoid biosynthesis; isopentenyl diphosphate biosynthesis via mevalonate pathway; isopentenyl diphosphate from (R)-mevalonate: step 2/3.</text>
</comment>
<keyword evidence="3" id="KW-0808">Transferase</keyword>
<evidence type="ECO:0000259" key="7">
    <source>
        <dbReference type="Pfam" id="PF00288"/>
    </source>
</evidence>
<dbReference type="Gene3D" id="3.30.230.10">
    <property type="match status" value="1"/>
</dbReference>
<proteinExistence type="predicted"/>
<dbReference type="SUPFAM" id="SSF55060">
    <property type="entry name" value="GHMP Kinase, C-terminal domain"/>
    <property type="match status" value="1"/>
</dbReference>
<evidence type="ECO:0000256" key="5">
    <source>
        <dbReference type="ARBA" id="ARBA00022777"/>
    </source>
</evidence>
<dbReference type="GO" id="GO:0005524">
    <property type="term" value="F:ATP binding"/>
    <property type="evidence" value="ECO:0007669"/>
    <property type="project" value="UniProtKB-KW"/>
</dbReference>
<dbReference type="InterPro" id="IPR013750">
    <property type="entry name" value="GHMP_kinase_C_dom"/>
</dbReference>
<dbReference type="InterPro" id="IPR005917">
    <property type="entry name" value="Pmev_kinase_bact"/>
</dbReference>
<dbReference type="Gene3D" id="3.30.70.890">
    <property type="entry name" value="GHMP kinase, C-terminal domain"/>
    <property type="match status" value="1"/>
</dbReference>
<dbReference type="Proteomes" id="UP000216797">
    <property type="component" value="Unassembled WGS sequence"/>
</dbReference>
<reference evidence="9 10" key="1">
    <citation type="submission" date="2015-08" db="EMBL/GenBank/DDBJ databases">
        <title>Enterococcus genome sequence.</title>
        <authorList>
            <person name="Acedo J.Z."/>
            <person name="Vederas J.C."/>
        </authorList>
    </citation>
    <scope>NUCLEOTIDE SEQUENCE [LARGE SCALE GENOMIC DNA]</scope>
    <source>
        <strain evidence="9 10">49</strain>
    </source>
</reference>
<evidence type="ECO:0000313" key="9">
    <source>
        <dbReference type="EMBL" id="PAB01054.1"/>
    </source>
</evidence>
<dbReference type="GO" id="GO:0004631">
    <property type="term" value="F:phosphomevalonate kinase activity"/>
    <property type="evidence" value="ECO:0007669"/>
    <property type="project" value="UniProtKB-EC"/>
</dbReference>
<evidence type="ECO:0000256" key="3">
    <source>
        <dbReference type="ARBA" id="ARBA00022679"/>
    </source>
</evidence>
<dbReference type="PRINTS" id="PR00959">
    <property type="entry name" value="MEVGALKINASE"/>
</dbReference>
<dbReference type="NCBIfam" id="TIGR01220">
    <property type="entry name" value="Pmev_kin_Gr_pos"/>
    <property type="match status" value="1"/>
</dbReference>
<dbReference type="Pfam" id="PF08544">
    <property type="entry name" value="GHMP_kinases_C"/>
    <property type="match status" value="1"/>
</dbReference>
<dbReference type="InterPro" id="IPR036554">
    <property type="entry name" value="GHMP_kinase_C_sf"/>
</dbReference>
<accession>A0A267HRT7</accession>
<protein>
    <recommendedName>
        <fullName evidence="2">phosphomevalonate kinase</fullName>
        <ecNumber evidence="2">2.7.4.2</ecNumber>
    </recommendedName>
</protein>
<organism evidence="9 10">
    <name type="scientific">Enterococcus canintestini</name>
    <dbReference type="NCBI Taxonomy" id="317010"/>
    <lineage>
        <taxon>Bacteria</taxon>
        <taxon>Bacillati</taxon>
        <taxon>Bacillota</taxon>
        <taxon>Bacilli</taxon>
        <taxon>Lactobacillales</taxon>
        <taxon>Enterococcaceae</taxon>
        <taxon>Enterococcus</taxon>
    </lineage>
</organism>
<dbReference type="PANTHER" id="PTHR31814">
    <property type="match status" value="1"/>
</dbReference>
<dbReference type="UniPathway" id="UPA00057">
    <property type="reaction ID" value="UER00099"/>
</dbReference>
<name>A0A267HRT7_9ENTE</name>
<evidence type="ECO:0000259" key="8">
    <source>
        <dbReference type="Pfam" id="PF08544"/>
    </source>
</evidence>
<dbReference type="InterPro" id="IPR014721">
    <property type="entry name" value="Ribsml_uS5_D2-typ_fold_subgr"/>
</dbReference>
<keyword evidence="10" id="KW-1185">Reference proteome</keyword>
<comment type="caution">
    <text evidence="9">The sequence shown here is derived from an EMBL/GenBank/DDBJ whole genome shotgun (WGS) entry which is preliminary data.</text>
</comment>
<feature type="domain" description="GHMP kinase C-terminal" evidence="8">
    <location>
        <begin position="262"/>
        <end position="331"/>
    </location>
</feature>
<keyword evidence="5 9" id="KW-0418">Kinase</keyword>
<dbReference type="PANTHER" id="PTHR31814:SF2">
    <property type="entry name" value="PHOSPHOMEVALONATE KINASE"/>
    <property type="match status" value="1"/>
</dbReference>
<evidence type="ECO:0000256" key="2">
    <source>
        <dbReference type="ARBA" id="ARBA00012958"/>
    </source>
</evidence>
<evidence type="ECO:0000256" key="1">
    <source>
        <dbReference type="ARBA" id="ARBA00005017"/>
    </source>
</evidence>
<dbReference type="InterPro" id="IPR020568">
    <property type="entry name" value="Ribosomal_Su5_D2-typ_SF"/>
</dbReference>
<feature type="domain" description="GHMP kinase N-terminal" evidence="7">
    <location>
        <begin position="78"/>
        <end position="172"/>
    </location>
</feature>
<sequence length="368" mass="40125">MLVEASAPGKLYIAGEYAVVEPGHPAIIIAVDQFITVTITSATKSGSIQSAQYSELPVKWTRRGGELVLDIRENPFHYILAAIKITEKYAREQGKELAFFDLKVTSELDNSNGRKYGLGSSGAVTVATVKALSAFYELPLTPMMTFKLAALAHLEVQGNGSCGDIAASSYGGWIAFATFDQQWLKKEQQSESITNLLTKEWPYLTITPLPEVPHLRLLIGWTGSPASTSDLVDQVNESRADKQTSYEEFLADSKTCVEQIVTGFHQQDISLIKQMIKKNRRLLNELTQITDVVIETPALKTLCDLAENYGGAAKSSGAGGGDCGIVITDQKSGILPLMSVWEKAGITPLPLHVYHYPSPTTKRSSHES</sequence>
<dbReference type="InterPro" id="IPR006204">
    <property type="entry name" value="GHMP_kinase_N_dom"/>
</dbReference>
<dbReference type="Pfam" id="PF00288">
    <property type="entry name" value="GHMP_kinases_N"/>
    <property type="match status" value="1"/>
</dbReference>
<dbReference type="AlphaFoldDB" id="A0A267HRT7"/>
<evidence type="ECO:0000256" key="6">
    <source>
        <dbReference type="ARBA" id="ARBA00022840"/>
    </source>
</evidence>
<dbReference type="SUPFAM" id="SSF54211">
    <property type="entry name" value="Ribosomal protein S5 domain 2-like"/>
    <property type="match status" value="1"/>
</dbReference>
<keyword evidence="4" id="KW-0547">Nucleotide-binding</keyword>
<dbReference type="EMBL" id="LHUG01000005">
    <property type="protein sequence ID" value="PAB01054.1"/>
    <property type="molecule type" value="Genomic_DNA"/>
</dbReference>
<gene>
    <name evidence="9" type="ORF">AKL21_07290</name>
</gene>
<dbReference type="RefSeq" id="WP_095006591.1">
    <property type="nucleotide sequence ID" value="NZ_LHUG01000005.1"/>
</dbReference>
<keyword evidence="6" id="KW-0067">ATP-binding</keyword>
<evidence type="ECO:0000313" key="10">
    <source>
        <dbReference type="Proteomes" id="UP000216797"/>
    </source>
</evidence>
<dbReference type="EC" id="2.7.4.2" evidence="2"/>
<evidence type="ECO:0000256" key="4">
    <source>
        <dbReference type="ARBA" id="ARBA00022741"/>
    </source>
</evidence>
<dbReference type="GO" id="GO:0019287">
    <property type="term" value="P:isopentenyl diphosphate biosynthetic process, mevalonate pathway"/>
    <property type="evidence" value="ECO:0007669"/>
    <property type="project" value="UniProtKB-UniPathway"/>
</dbReference>
<dbReference type="InterPro" id="IPR035102">
    <property type="entry name" value="Phosphomevalonate_kinase"/>
</dbReference>